<evidence type="ECO:0000256" key="7">
    <source>
        <dbReference type="ARBA" id="ARBA00023128"/>
    </source>
</evidence>
<evidence type="ECO:0000259" key="11">
    <source>
        <dbReference type="PROSITE" id="PS51684"/>
    </source>
</evidence>
<dbReference type="PROSITE" id="PS51684">
    <property type="entry name" value="SAM_MT_TRM5_TYW2"/>
    <property type="match status" value="1"/>
</dbReference>
<dbReference type="InterPro" id="IPR025792">
    <property type="entry name" value="tRNA_Gua_MeTrfase_euk"/>
</dbReference>
<dbReference type="EMBL" id="JAWCUI010000002">
    <property type="protein sequence ID" value="KAL1903088.1"/>
    <property type="molecule type" value="Genomic_DNA"/>
</dbReference>
<keyword evidence="8 9" id="KW-0539">Nucleus</keyword>
<evidence type="ECO:0000256" key="5">
    <source>
        <dbReference type="ARBA" id="ARBA00022691"/>
    </source>
</evidence>
<dbReference type="HAMAP" id="MF_03152">
    <property type="entry name" value="TRM5"/>
    <property type="match status" value="1"/>
</dbReference>
<dbReference type="Gene3D" id="3.30.300.110">
    <property type="entry name" value="Met-10+ protein-like domains"/>
    <property type="match status" value="1"/>
</dbReference>
<gene>
    <name evidence="9 12" type="primary">TRM5</name>
    <name evidence="12" type="ORF">Sste5346_000372</name>
</gene>
<dbReference type="InterPro" id="IPR030382">
    <property type="entry name" value="MeTrfase_TRM5/TYW2"/>
</dbReference>
<evidence type="ECO:0000313" key="13">
    <source>
        <dbReference type="Proteomes" id="UP001583186"/>
    </source>
</evidence>
<comment type="caution">
    <text evidence="12">The sequence shown here is derived from an EMBL/GenBank/DDBJ whole genome shotgun (WGS) entry which is preliminary data.</text>
</comment>
<feature type="binding site" evidence="9">
    <location>
        <position position="431"/>
    </location>
    <ligand>
        <name>S-adenosyl-L-methionine</name>
        <dbReference type="ChEBI" id="CHEBI:59789"/>
    </ligand>
</feature>
<accession>A0ABR3ZTL3</accession>
<dbReference type="Proteomes" id="UP001583186">
    <property type="component" value="Unassembled WGS sequence"/>
</dbReference>
<keyword evidence="7 9" id="KW-0496">Mitochondrion</keyword>
<dbReference type="Pfam" id="PF25133">
    <property type="entry name" value="TYW2_N_2"/>
    <property type="match status" value="1"/>
</dbReference>
<comment type="subcellular location">
    <subcellularLocation>
        <location evidence="9">Mitochondrion matrix</location>
    </subcellularLocation>
    <subcellularLocation>
        <location evidence="9">Nucleus</location>
    </subcellularLocation>
    <subcellularLocation>
        <location evidence="9">Cytoplasm</location>
    </subcellularLocation>
    <text evidence="9">Predominantly in the mitochondria and in the nucleus.</text>
</comment>
<evidence type="ECO:0000256" key="10">
    <source>
        <dbReference type="SAM" id="MobiDB-lite"/>
    </source>
</evidence>
<evidence type="ECO:0000256" key="1">
    <source>
        <dbReference type="ARBA" id="ARBA00009775"/>
    </source>
</evidence>
<keyword evidence="4 9" id="KW-0808">Transferase</keyword>
<evidence type="ECO:0000256" key="4">
    <source>
        <dbReference type="ARBA" id="ARBA00022679"/>
    </source>
</evidence>
<keyword evidence="6 9" id="KW-0819">tRNA processing</keyword>
<feature type="compositionally biased region" description="Basic residues" evidence="10">
    <location>
        <begin position="408"/>
        <end position="419"/>
    </location>
</feature>
<reference evidence="12 13" key="1">
    <citation type="journal article" date="2024" name="IMA Fungus">
        <title>IMA Genome - F19 : A genome assembly and annotation guide to empower mycologists, including annotated draft genome sequences of Ceratocystis pirilliformis, Diaporthe australafricana, Fusarium ophioides, Paecilomyces lecythidis, and Sporothrix stenoceras.</title>
        <authorList>
            <person name="Aylward J."/>
            <person name="Wilson A.M."/>
            <person name="Visagie C.M."/>
            <person name="Spraker J."/>
            <person name="Barnes I."/>
            <person name="Buitendag C."/>
            <person name="Ceriani C."/>
            <person name="Del Mar Angel L."/>
            <person name="du Plessis D."/>
            <person name="Fuchs T."/>
            <person name="Gasser K."/>
            <person name="Kramer D."/>
            <person name="Li W."/>
            <person name="Munsamy K."/>
            <person name="Piso A."/>
            <person name="Price J.L."/>
            <person name="Sonnekus B."/>
            <person name="Thomas C."/>
            <person name="van der Nest A."/>
            <person name="van Dijk A."/>
            <person name="van Heerden A."/>
            <person name="van Vuuren N."/>
            <person name="Yilmaz N."/>
            <person name="Duong T.A."/>
            <person name="van der Merwe N.A."/>
            <person name="Wingfield M.J."/>
            <person name="Wingfield B.D."/>
        </authorList>
    </citation>
    <scope>NUCLEOTIDE SEQUENCE [LARGE SCALE GENOMIC DNA]</scope>
    <source>
        <strain evidence="12 13">CMW 5346</strain>
    </source>
</reference>
<evidence type="ECO:0000256" key="3">
    <source>
        <dbReference type="ARBA" id="ARBA00022603"/>
    </source>
</evidence>
<dbReference type="PANTHER" id="PTHR23245:SF36">
    <property type="entry name" value="TRNA (GUANINE(37)-N1)-METHYLTRANSFERASE"/>
    <property type="match status" value="1"/>
</dbReference>
<proteinExistence type="inferred from homology"/>
<comment type="similarity">
    <text evidence="1">Belongs to the class I-like SAM-binding methyltransferase superfamily. TRM5/TYW2 family.</text>
</comment>
<comment type="subunit">
    <text evidence="9">Monomer.</text>
</comment>
<feature type="domain" description="SAM-dependent methyltransferase TRM5/TYW2-type" evidence="11">
    <location>
        <begin position="181"/>
        <end position="551"/>
    </location>
</feature>
<comment type="function">
    <text evidence="9">Specifically methylates the N1 position of guanosine-37 in various cytoplasmic and mitochondrial tRNAs. Methylation is not dependent on the nature of the nucleoside 5' of the target nucleoside. This is the first step in the biosynthesis of wybutosine (yW), a modified base adjacent to the anticodon of tRNAs and required for accurate decoding.</text>
</comment>
<evidence type="ECO:0000313" key="12">
    <source>
        <dbReference type="EMBL" id="KAL1903088.1"/>
    </source>
</evidence>
<feature type="region of interest" description="Disordered" evidence="10">
    <location>
        <begin position="1"/>
        <end position="28"/>
    </location>
</feature>
<keyword evidence="5 9" id="KW-0949">S-adenosyl-L-methionine</keyword>
<dbReference type="SUPFAM" id="SSF53335">
    <property type="entry name" value="S-adenosyl-L-methionine-dependent methyltransferases"/>
    <property type="match status" value="1"/>
</dbReference>
<feature type="region of interest" description="Disordered" evidence="10">
    <location>
        <begin position="354"/>
        <end position="422"/>
    </location>
</feature>
<organism evidence="12 13">
    <name type="scientific">Sporothrix stenoceras</name>
    <dbReference type="NCBI Taxonomy" id="5173"/>
    <lineage>
        <taxon>Eukaryota</taxon>
        <taxon>Fungi</taxon>
        <taxon>Dikarya</taxon>
        <taxon>Ascomycota</taxon>
        <taxon>Pezizomycotina</taxon>
        <taxon>Sordariomycetes</taxon>
        <taxon>Sordariomycetidae</taxon>
        <taxon>Ophiostomatales</taxon>
        <taxon>Ophiostomataceae</taxon>
        <taxon>Sporothrix</taxon>
    </lineage>
</organism>
<comment type="similarity">
    <text evidence="9">Belongs to the TRM5 / TYW2 family.</text>
</comment>
<comment type="catalytic activity">
    <reaction evidence="9">
        <text>guanosine(37) in tRNA + S-adenosyl-L-methionine = N(1)-methylguanosine(37) in tRNA + S-adenosyl-L-homocysteine + H(+)</text>
        <dbReference type="Rhea" id="RHEA:36899"/>
        <dbReference type="Rhea" id="RHEA-COMP:10145"/>
        <dbReference type="Rhea" id="RHEA-COMP:10147"/>
        <dbReference type="ChEBI" id="CHEBI:15378"/>
        <dbReference type="ChEBI" id="CHEBI:57856"/>
        <dbReference type="ChEBI" id="CHEBI:59789"/>
        <dbReference type="ChEBI" id="CHEBI:73542"/>
        <dbReference type="ChEBI" id="CHEBI:74269"/>
        <dbReference type="EC" id="2.1.1.228"/>
    </reaction>
</comment>
<dbReference type="InterPro" id="IPR056743">
    <property type="entry name" value="TRM5-TYW2-like_MTfase"/>
</dbReference>
<dbReference type="InterPro" id="IPR056744">
    <property type="entry name" value="TRM5/TYW2-like_N"/>
</dbReference>
<feature type="binding site" evidence="9">
    <location>
        <position position="272"/>
    </location>
    <ligand>
        <name>S-adenosyl-L-methionine</name>
        <dbReference type="ChEBI" id="CHEBI:59789"/>
    </ligand>
</feature>
<evidence type="ECO:0000256" key="8">
    <source>
        <dbReference type="ARBA" id="ARBA00023242"/>
    </source>
</evidence>
<name>A0ABR3ZTL3_9PEZI</name>
<protein>
    <recommendedName>
        <fullName evidence="9">tRNA (guanine(37)-N1)-methyltransferase</fullName>
        <ecNumber evidence="9">2.1.1.228</ecNumber>
    </recommendedName>
    <alternativeName>
        <fullName evidence="9">M1G-methyltransferase</fullName>
    </alternativeName>
    <alternativeName>
        <fullName evidence="9">tRNA [GM37] methyltransferase</fullName>
    </alternativeName>
    <alternativeName>
        <fullName evidence="9">tRNA methyltransferase 5</fullName>
    </alternativeName>
</protein>
<evidence type="ECO:0000256" key="9">
    <source>
        <dbReference type="HAMAP-Rule" id="MF_03152"/>
    </source>
</evidence>
<dbReference type="GO" id="GO:0052906">
    <property type="term" value="F:tRNA (guanine(37)-N1)-methyltransferase activity"/>
    <property type="evidence" value="ECO:0007669"/>
    <property type="project" value="UniProtKB-EC"/>
</dbReference>
<feature type="binding site" evidence="9">
    <location>
        <begin position="338"/>
        <end position="339"/>
    </location>
    <ligand>
        <name>S-adenosyl-L-methionine</name>
        <dbReference type="ChEBI" id="CHEBI:59789"/>
    </ligand>
</feature>
<feature type="compositionally biased region" description="Low complexity" evidence="10">
    <location>
        <begin position="376"/>
        <end position="392"/>
    </location>
</feature>
<evidence type="ECO:0000256" key="6">
    <source>
        <dbReference type="ARBA" id="ARBA00022694"/>
    </source>
</evidence>
<dbReference type="Gene3D" id="3.40.50.150">
    <property type="entry name" value="Vaccinia Virus protein VP39"/>
    <property type="match status" value="1"/>
</dbReference>
<dbReference type="PANTHER" id="PTHR23245">
    <property type="entry name" value="TRNA METHYLTRANSFERASE"/>
    <property type="match status" value="1"/>
</dbReference>
<evidence type="ECO:0000256" key="2">
    <source>
        <dbReference type="ARBA" id="ARBA00022490"/>
    </source>
</evidence>
<keyword evidence="13" id="KW-1185">Reference proteome</keyword>
<keyword evidence="3 9" id="KW-0489">Methyltransferase</keyword>
<keyword evidence="2 9" id="KW-0963">Cytoplasm</keyword>
<dbReference type="GO" id="GO:0032259">
    <property type="term" value="P:methylation"/>
    <property type="evidence" value="ECO:0007669"/>
    <property type="project" value="UniProtKB-KW"/>
</dbReference>
<feature type="binding site" evidence="9">
    <location>
        <begin position="310"/>
        <end position="311"/>
    </location>
    <ligand>
        <name>S-adenosyl-L-methionine</name>
        <dbReference type="ChEBI" id="CHEBI:59789"/>
    </ligand>
</feature>
<dbReference type="EC" id="2.1.1.228" evidence="9"/>
<dbReference type="Pfam" id="PF02475">
    <property type="entry name" value="TRM5-TYW2_MTfase"/>
    <property type="match status" value="1"/>
</dbReference>
<dbReference type="InterPro" id="IPR029063">
    <property type="entry name" value="SAM-dependent_MTases_sf"/>
</dbReference>
<sequence>MIAAGQKRPRPGSSDEADASNTSGSDMSIFRPPILRNAALTAAASLNKALFTSTYEIAAAQVHDVRLISKYQKALNSSKELLRVERLASVADVPENAATNPAAGDAAPAKPSPKKKCLLLRPGVVPSSPETWSDVLKQGVEKSELGVIPYQLTLNYDHWTSRDVLVSVLPEEFHEDIPAGFNTAGHVAHLNLRDRFKPYKHIVGEVLLDKNPHLRTVINKVDLVGTESVFRTFPYEVLAGPDDMDVEVRENGCTFSFDYSKVYWNSKLEPEHTRLLYLFKPGEVVVDLMAGIGPFAVPAGKRGVFVWANDMNPNSYEALGNAIKRNKAGSYVRPFNEDGLVFIHKSADLVRESSEANEGALDVPDTVDSRNQQGSKPAQAQKQQQQQKQQKQPAKEDSTATSAAGGPKARKQPPPRRHVPVPPTISHFVMNLPASAITFLPCFKGLYAAHEDLFKPVEGAEAPADKVYPKLPIVHTHCFAPKDDDQSIPFGDVRDRVSAELGVEMTLCPRYEDMENDDPLAAESKNLVYVHNVRAVAPHKSMYCASFRLPASVAFAPRTQEGEKKAEKAE</sequence>